<organism evidence="7 8">
    <name type="scientific">Rhodococcus pseudokoreensis</name>
    <dbReference type="NCBI Taxonomy" id="2811421"/>
    <lineage>
        <taxon>Bacteria</taxon>
        <taxon>Bacillati</taxon>
        <taxon>Actinomycetota</taxon>
        <taxon>Actinomycetes</taxon>
        <taxon>Mycobacteriales</taxon>
        <taxon>Nocardiaceae</taxon>
        <taxon>Rhodococcus</taxon>
    </lineage>
</organism>
<evidence type="ECO:0000256" key="1">
    <source>
        <dbReference type="ARBA" id="ARBA00001974"/>
    </source>
</evidence>
<dbReference type="PROSITE" id="PS51387">
    <property type="entry name" value="FAD_PCMH"/>
    <property type="match status" value="1"/>
</dbReference>
<dbReference type="Gene3D" id="3.40.462.10">
    <property type="entry name" value="FAD-linked oxidases, C-terminal domain"/>
    <property type="match status" value="1"/>
</dbReference>
<comment type="cofactor">
    <cofactor evidence="1">
        <name>FAD</name>
        <dbReference type="ChEBI" id="CHEBI:57692"/>
    </cofactor>
</comment>
<dbReference type="InterPro" id="IPR016164">
    <property type="entry name" value="FAD-linked_Oxase-like_C"/>
</dbReference>
<accession>A0A974WEB2</accession>
<gene>
    <name evidence="7" type="ORF">JWS13_44650</name>
</gene>
<evidence type="ECO:0000256" key="5">
    <source>
        <dbReference type="ARBA" id="ARBA00023002"/>
    </source>
</evidence>
<dbReference type="SUPFAM" id="SSF56176">
    <property type="entry name" value="FAD-binding/transporter-associated domain-like"/>
    <property type="match status" value="1"/>
</dbReference>
<dbReference type="InterPro" id="IPR016170">
    <property type="entry name" value="Cytok_DH_C_sf"/>
</dbReference>
<feature type="domain" description="FAD-binding PCMH-type" evidence="6">
    <location>
        <begin position="22"/>
        <end position="193"/>
    </location>
</feature>
<dbReference type="Proteomes" id="UP000662986">
    <property type="component" value="Chromosome"/>
</dbReference>
<keyword evidence="5" id="KW-0560">Oxidoreductase</keyword>
<dbReference type="SUPFAM" id="SSF55103">
    <property type="entry name" value="FAD-linked oxidases, C-terminal domain"/>
    <property type="match status" value="1"/>
</dbReference>
<keyword evidence="4" id="KW-0274">FAD</keyword>
<evidence type="ECO:0000259" key="6">
    <source>
        <dbReference type="PROSITE" id="PS51387"/>
    </source>
</evidence>
<keyword evidence="8" id="KW-1185">Reference proteome</keyword>
<comment type="similarity">
    <text evidence="2">Belongs to the oxygen-dependent FAD-linked oxidoreductase family.</text>
</comment>
<dbReference type="PANTHER" id="PTHR13878:SF53">
    <property type="entry name" value="CYTOKININ DEHYDROGENASE 6"/>
    <property type="match status" value="1"/>
</dbReference>
<dbReference type="Gene3D" id="3.30.465.10">
    <property type="match status" value="1"/>
</dbReference>
<evidence type="ECO:0000256" key="3">
    <source>
        <dbReference type="ARBA" id="ARBA00022630"/>
    </source>
</evidence>
<dbReference type="Pfam" id="PF01565">
    <property type="entry name" value="FAD_binding_4"/>
    <property type="match status" value="1"/>
</dbReference>
<keyword evidence="3" id="KW-0285">Flavoprotein</keyword>
<dbReference type="PANTHER" id="PTHR13878">
    <property type="entry name" value="GULONOLACTONE OXIDASE"/>
    <property type="match status" value="1"/>
</dbReference>
<dbReference type="Pfam" id="PF09265">
    <property type="entry name" value="Cytokin-bind"/>
    <property type="match status" value="1"/>
</dbReference>
<evidence type="ECO:0000256" key="2">
    <source>
        <dbReference type="ARBA" id="ARBA00005466"/>
    </source>
</evidence>
<name>A0A974WEB2_9NOCA</name>
<proteinExistence type="inferred from homology"/>
<reference evidence="7 8" key="1">
    <citation type="journal article" date="2021" name="Microbiol. Resour. Announc.">
        <title>Complete Genome Sequences of Two Rhodococcus sp. Strains with Large and Linear Chromosomes, Isolated from Apple Rhizosphere.</title>
        <authorList>
            <person name="Benning S."/>
            <person name="Brugnone N."/>
            <person name="Siani R."/>
            <person name="Kublik S."/>
            <person name="Schloter M."/>
            <person name="Rad V."/>
        </authorList>
    </citation>
    <scope>NUCLEOTIDE SEQUENCE [LARGE SCALE GENOMIC DNA]</scope>
    <source>
        <strain evidence="7 8">R79</strain>
    </source>
</reference>
<dbReference type="InterPro" id="IPR016167">
    <property type="entry name" value="FAD-bd_PCMH_sub1"/>
</dbReference>
<dbReference type="InterPro" id="IPR016169">
    <property type="entry name" value="FAD-bd_PCMH_sub2"/>
</dbReference>
<dbReference type="InterPro" id="IPR015345">
    <property type="entry name" value="Cytokinin_DH_FAD/cytokin-bd"/>
</dbReference>
<dbReference type="EMBL" id="CP070619">
    <property type="protein sequence ID" value="QSE95813.1"/>
    <property type="molecule type" value="Genomic_DNA"/>
</dbReference>
<dbReference type="InterPro" id="IPR006094">
    <property type="entry name" value="Oxid_FAD_bind_N"/>
</dbReference>
<reference evidence="7 8" key="2">
    <citation type="journal article" date="2022" name="Arch. Microbiol.">
        <title>Rhodococcus pseudokoreensis sp. nov. isolated from the rhizosphere of young M26 apple rootstocks.</title>
        <authorList>
            <person name="Kampfer P."/>
            <person name="Glaeser S.P."/>
            <person name="Blom J."/>
            <person name="Wolf J."/>
            <person name="Benning S."/>
            <person name="Schloter M."/>
            <person name="Neumann-Schaal M."/>
        </authorList>
    </citation>
    <scope>NUCLEOTIDE SEQUENCE [LARGE SCALE GENOMIC DNA]</scope>
    <source>
        <strain evidence="7 8">R79</strain>
    </source>
</reference>
<dbReference type="InterPro" id="IPR036318">
    <property type="entry name" value="FAD-bd_PCMH-like_sf"/>
</dbReference>
<evidence type="ECO:0000256" key="4">
    <source>
        <dbReference type="ARBA" id="ARBA00022827"/>
    </source>
</evidence>
<dbReference type="InterPro" id="IPR050432">
    <property type="entry name" value="FAD-linked_Oxidoreductases_BP"/>
</dbReference>
<evidence type="ECO:0000313" key="7">
    <source>
        <dbReference type="EMBL" id="QSE95813.1"/>
    </source>
</evidence>
<dbReference type="Gene3D" id="3.30.43.10">
    <property type="entry name" value="Uridine Diphospho-n-acetylenolpyruvylglucosamine Reductase, domain 2"/>
    <property type="match status" value="1"/>
</dbReference>
<evidence type="ECO:0000313" key="8">
    <source>
        <dbReference type="Proteomes" id="UP000662986"/>
    </source>
</evidence>
<sequence length="455" mass="49017">MDGELRFDRAARDAVADDFGHLVRTPPEVVLLPGSTDDVAATIRWAAKRGRTFAPQGQRHSVWGRSSAPDGIVADMTARHSVGDVRGDRIVVGAGATWSEVLAATLPQGKTPPVLADYLGLSVGGTLAVGGVGGTTWRYGVQSDNVVSMVVVTGAGRTITCSAEHHPDLFAMVRAGLGQVAVITEATLALVAAPRQVRRFVLSYPDLATMLRDERLLVRAGRFDAVQGAIPAAPTGGLMFQVDVAKFFTGSPPDDDVLLAGLSDDVAGRTPSTIPYADYLNRLAGLESALRANGQWFHPHPWITTFIGDSRVADVVDDELGRIDAAHDLGAFGQIVLSPIFTGAITSPLLRTPSEELCFAFNFVRVPTTADRGNADRLVEANRAVYERVRSNGGTLYPVSAFPMSPEDWRRHFGPAFDRLREAKRTFDPEHVLTPGYEIFEDVPHHLNRRRAAPG</sequence>
<dbReference type="InterPro" id="IPR016166">
    <property type="entry name" value="FAD-bd_PCMH"/>
</dbReference>
<protein>
    <submittedName>
        <fullName evidence="7">FAD-binding protein</fullName>
    </submittedName>
</protein>